<evidence type="ECO:0000313" key="15">
    <source>
        <dbReference type="EMBL" id="KAJ7360182.1"/>
    </source>
</evidence>
<dbReference type="Pfam" id="PF03982">
    <property type="entry name" value="DAGAT"/>
    <property type="match status" value="1"/>
</dbReference>
<evidence type="ECO:0000256" key="12">
    <source>
        <dbReference type="ARBA" id="ARBA00023098"/>
    </source>
</evidence>
<dbReference type="PANTHER" id="PTHR12317">
    <property type="entry name" value="DIACYLGLYCEROL O-ACYLTRANSFERASE"/>
    <property type="match status" value="1"/>
</dbReference>
<comment type="similarity">
    <text evidence="4">Belongs to the diacylglycerol acyltransferase family.</text>
</comment>
<organism evidence="15 16">
    <name type="scientific">Desmophyllum pertusum</name>
    <dbReference type="NCBI Taxonomy" id="174260"/>
    <lineage>
        <taxon>Eukaryota</taxon>
        <taxon>Metazoa</taxon>
        <taxon>Cnidaria</taxon>
        <taxon>Anthozoa</taxon>
        <taxon>Hexacorallia</taxon>
        <taxon>Scleractinia</taxon>
        <taxon>Caryophylliina</taxon>
        <taxon>Caryophylliidae</taxon>
        <taxon>Desmophyllum</taxon>
    </lineage>
</organism>
<dbReference type="EC" id="2.3.1.20" evidence="5"/>
<evidence type="ECO:0000256" key="6">
    <source>
        <dbReference type="ARBA" id="ARBA00022516"/>
    </source>
</evidence>
<evidence type="ECO:0000313" key="16">
    <source>
        <dbReference type="Proteomes" id="UP001163046"/>
    </source>
</evidence>
<sequence>MASALNVTIKLKHFTHCNTGNGVQHVNNDDRLTKTLLPASLVPVFSFGENDLYDQVSNPPGSPLRQWQTKMKDLMGFAPPLFRGRGVFQYTFGLLPHRRPIHTVFGAPIKITKVQNPSPEEVDKFHSQYVTALEELFEKHKKNYGISEDKHLEIC</sequence>
<protein>
    <recommendedName>
        <fullName evidence="5">diacylglycerol O-acyltransferase</fullName>
        <ecNumber evidence="5">2.3.1.20</ecNumber>
    </recommendedName>
</protein>
<keyword evidence="10" id="KW-0256">Endoplasmic reticulum</keyword>
<keyword evidence="12" id="KW-0443">Lipid metabolism</keyword>
<evidence type="ECO:0000256" key="9">
    <source>
        <dbReference type="ARBA" id="ARBA00022798"/>
    </source>
</evidence>
<gene>
    <name evidence="15" type="ORF">OS493_018174</name>
</gene>
<keyword evidence="16" id="KW-1185">Reference proteome</keyword>
<evidence type="ECO:0000256" key="14">
    <source>
        <dbReference type="ARBA" id="ARBA00023315"/>
    </source>
</evidence>
<dbReference type="Proteomes" id="UP001163046">
    <property type="component" value="Unassembled WGS sequence"/>
</dbReference>
<keyword evidence="8" id="KW-0812">Transmembrane</keyword>
<evidence type="ECO:0000256" key="2">
    <source>
        <dbReference type="ARBA" id="ARBA00004771"/>
    </source>
</evidence>
<evidence type="ECO:0000256" key="10">
    <source>
        <dbReference type="ARBA" id="ARBA00022824"/>
    </source>
</evidence>
<name>A0A9W9YNN7_9CNID</name>
<comment type="caution">
    <text evidence="15">The sequence shown here is derived from an EMBL/GenBank/DDBJ whole genome shotgun (WGS) entry which is preliminary data.</text>
</comment>
<evidence type="ECO:0000256" key="11">
    <source>
        <dbReference type="ARBA" id="ARBA00022989"/>
    </source>
</evidence>
<evidence type="ECO:0000256" key="8">
    <source>
        <dbReference type="ARBA" id="ARBA00022692"/>
    </source>
</evidence>
<keyword evidence="11" id="KW-1133">Transmembrane helix</keyword>
<dbReference type="GO" id="GO:0019432">
    <property type="term" value="P:triglyceride biosynthetic process"/>
    <property type="evidence" value="ECO:0007669"/>
    <property type="project" value="TreeGrafter"/>
</dbReference>
<evidence type="ECO:0000256" key="5">
    <source>
        <dbReference type="ARBA" id="ARBA00013244"/>
    </source>
</evidence>
<evidence type="ECO:0000256" key="13">
    <source>
        <dbReference type="ARBA" id="ARBA00023136"/>
    </source>
</evidence>
<keyword evidence="6" id="KW-0444">Lipid biosynthesis</keyword>
<dbReference type="InterPro" id="IPR007130">
    <property type="entry name" value="DAGAT"/>
</dbReference>
<keyword evidence="13" id="KW-0472">Membrane</keyword>
<reference evidence="15" key="1">
    <citation type="submission" date="2023-01" db="EMBL/GenBank/DDBJ databases">
        <title>Genome assembly of the deep-sea coral Lophelia pertusa.</title>
        <authorList>
            <person name="Herrera S."/>
            <person name="Cordes E."/>
        </authorList>
    </citation>
    <scope>NUCLEOTIDE SEQUENCE</scope>
    <source>
        <strain evidence="15">USNM1676648</strain>
        <tissue evidence="15">Polyp</tissue>
    </source>
</reference>
<dbReference type="AlphaFoldDB" id="A0A9W9YNN7"/>
<comment type="subcellular location">
    <subcellularLocation>
        <location evidence="1">Endoplasmic reticulum membrane</location>
        <topology evidence="1">Multi-pass membrane protein</topology>
    </subcellularLocation>
</comment>
<accession>A0A9W9YNN7</accession>
<evidence type="ECO:0000256" key="3">
    <source>
        <dbReference type="ARBA" id="ARBA00005189"/>
    </source>
</evidence>
<comment type="pathway">
    <text evidence="2">Glycerolipid metabolism; triacylglycerol biosynthesis.</text>
</comment>
<keyword evidence="7" id="KW-0808">Transferase</keyword>
<dbReference type="OrthoDB" id="264532at2759"/>
<keyword evidence="14" id="KW-0012">Acyltransferase</keyword>
<proteinExistence type="inferred from homology"/>
<comment type="pathway">
    <text evidence="3">Lipid metabolism.</text>
</comment>
<dbReference type="GO" id="GO:0005789">
    <property type="term" value="C:endoplasmic reticulum membrane"/>
    <property type="evidence" value="ECO:0007669"/>
    <property type="project" value="UniProtKB-SubCell"/>
</dbReference>
<dbReference type="GO" id="GO:0006071">
    <property type="term" value="P:glycerol metabolic process"/>
    <property type="evidence" value="ECO:0007669"/>
    <property type="project" value="UniProtKB-KW"/>
</dbReference>
<evidence type="ECO:0000256" key="4">
    <source>
        <dbReference type="ARBA" id="ARBA00005420"/>
    </source>
</evidence>
<dbReference type="EMBL" id="MU827311">
    <property type="protein sequence ID" value="KAJ7360182.1"/>
    <property type="molecule type" value="Genomic_DNA"/>
</dbReference>
<dbReference type="PANTHER" id="PTHR12317:SF0">
    <property type="entry name" value="ACYLTRANSFERASE"/>
    <property type="match status" value="1"/>
</dbReference>
<evidence type="ECO:0000256" key="1">
    <source>
        <dbReference type="ARBA" id="ARBA00004477"/>
    </source>
</evidence>
<evidence type="ECO:0000256" key="7">
    <source>
        <dbReference type="ARBA" id="ARBA00022679"/>
    </source>
</evidence>
<dbReference type="GO" id="GO:0004144">
    <property type="term" value="F:diacylglycerol O-acyltransferase activity"/>
    <property type="evidence" value="ECO:0007669"/>
    <property type="project" value="UniProtKB-EC"/>
</dbReference>
<keyword evidence="9" id="KW-0319">Glycerol metabolism</keyword>